<organism evidence="1">
    <name type="scientific">marine metagenome</name>
    <dbReference type="NCBI Taxonomy" id="408172"/>
    <lineage>
        <taxon>unclassified sequences</taxon>
        <taxon>metagenomes</taxon>
        <taxon>ecological metagenomes</taxon>
    </lineage>
</organism>
<name>A0A382RSM3_9ZZZZ</name>
<accession>A0A382RSM3</accession>
<dbReference type="AlphaFoldDB" id="A0A382RSM3"/>
<proteinExistence type="predicted"/>
<sequence length="113" mass="12379">MVSPVEAFNRSENSGTWFSGVARPVFYPSNVPTPETCLAPGSTWDRECEPPKFQMVFGGILISLLSNIVKPTPWYGGLDGSGVAGLCLSNVQKEAFARFLSFELGHHFFAKHL</sequence>
<gene>
    <name evidence="1" type="ORF">METZ01_LOCUS353520</name>
</gene>
<evidence type="ECO:0000313" key="1">
    <source>
        <dbReference type="EMBL" id="SVD00666.1"/>
    </source>
</evidence>
<protein>
    <submittedName>
        <fullName evidence="1">Uncharacterized protein</fullName>
    </submittedName>
</protein>
<reference evidence="1" key="1">
    <citation type="submission" date="2018-05" db="EMBL/GenBank/DDBJ databases">
        <authorList>
            <person name="Lanie J.A."/>
            <person name="Ng W.-L."/>
            <person name="Kazmierczak K.M."/>
            <person name="Andrzejewski T.M."/>
            <person name="Davidsen T.M."/>
            <person name="Wayne K.J."/>
            <person name="Tettelin H."/>
            <person name="Glass J.I."/>
            <person name="Rusch D."/>
            <person name="Podicherti R."/>
            <person name="Tsui H.-C.T."/>
            <person name="Winkler M.E."/>
        </authorList>
    </citation>
    <scope>NUCLEOTIDE SEQUENCE</scope>
</reference>
<dbReference type="EMBL" id="UINC01123894">
    <property type="protein sequence ID" value="SVD00666.1"/>
    <property type="molecule type" value="Genomic_DNA"/>
</dbReference>